<sequence>MSKLRYVSELFQNLPQQSKTLSRTPSFSPILTSLRGDVQRFSSSEKKTEYKTKYRKSKIATSDSKNDRVANTAINAIISSGIESLESTSRIVNTNSQKPLFESSKNDGPSIRQLRIAAQLNKVLDPIFENLAAKDPSYSIRGEPIEFTDIEVSPDLRHARVFWTLPITMHGMPINILKVVTEKMEKFMDGRGGSQIRLLLAGKMKRSYPPRLRFVAMNNELTHSDIALRHNS</sequence>
<dbReference type="Gene3D" id="3.30.300.20">
    <property type="match status" value="1"/>
</dbReference>
<name>A0A7S0BY52_9STRA</name>
<accession>A0A7S0BY52</accession>
<reference evidence="1" key="1">
    <citation type="submission" date="2021-01" db="EMBL/GenBank/DDBJ databases">
        <authorList>
            <person name="Corre E."/>
            <person name="Pelletier E."/>
            <person name="Niang G."/>
            <person name="Scheremetjew M."/>
            <person name="Finn R."/>
            <person name="Kale V."/>
            <person name="Holt S."/>
            <person name="Cochrane G."/>
            <person name="Meng A."/>
            <person name="Brown T."/>
            <person name="Cohen L."/>
        </authorList>
    </citation>
    <scope>NUCLEOTIDE SEQUENCE</scope>
    <source>
        <strain evidence="1">CCAP1064/1</strain>
    </source>
</reference>
<dbReference type="SUPFAM" id="SSF89919">
    <property type="entry name" value="Ribosome-binding factor A, RbfA"/>
    <property type="match status" value="1"/>
</dbReference>
<evidence type="ECO:0008006" key="2">
    <source>
        <dbReference type="Google" id="ProtNLM"/>
    </source>
</evidence>
<dbReference type="EMBL" id="HBEL01005498">
    <property type="protein sequence ID" value="CAD8406515.1"/>
    <property type="molecule type" value="Transcribed_RNA"/>
</dbReference>
<gene>
    <name evidence="1" type="ORF">PINE0816_LOCUS2632</name>
</gene>
<dbReference type="AlphaFoldDB" id="A0A7S0BY52"/>
<dbReference type="InterPro" id="IPR015946">
    <property type="entry name" value="KH_dom-like_a/b"/>
</dbReference>
<protein>
    <recommendedName>
        <fullName evidence="2">Ribosome-binding factor A</fullName>
    </recommendedName>
</protein>
<organism evidence="1">
    <name type="scientific">Proboscia inermis</name>
    <dbReference type="NCBI Taxonomy" id="420281"/>
    <lineage>
        <taxon>Eukaryota</taxon>
        <taxon>Sar</taxon>
        <taxon>Stramenopiles</taxon>
        <taxon>Ochrophyta</taxon>
        <taxon>Bacillariophyta</taxon>
        <taxon>Coscinodiscophyceae</taxon>
        <taxon>Rhizosoleniophycidae</taxon>
        <taxon>Rhizosoleniales</taxon>
        <taxon>Rhizosoleniaceae</taxon>
        <taxon>Proboscia</taxon>
    </lineage>
</organism>
<evidence type="ECO:0000313" key="1">
    <source>
        <dbReference type="EMBL" id="CAD8406515.1"/>
    </source>
</evidence>
<dbReference type="InterPro" id="IPR023799">
    <property type="entry name" value="RbfA_dom_sf"/>
</dbReference>
<proteinExistence type="predicted"/>